<evidence type="ECO:0000256" key="1">
    <source>
        <dbReference type="SAM" id="SignalP"/>
    </source>
</evidence>
<gene>
    <name evidence="2" type="ORF">MFFC18_39110</name>
</gene>
<accession>A0A5B9PFN3</accession>
<dbReference type="KEGG" id="mff:MFFC18_39110"/>
<organism evidence="2 3">
    <name type="scientific">Mariniblastus fucicola</name>
    <dbReference type="NCBI Taxonomy" id="980251"/>
    <lineage>
        <taxon>Bacteria</taxon>
        <taxon>Pseudomonadati</taxon>
        <taxon>Planctomycetota</taxon>
        <taxon>Planctomycetia</taxon>
        <taxon>Pirellulales</taxon>
        <taxon>Pirellulaceae</taxon>
        <taxon>Mariniblastus</taxon>
    </lineage>
</organism>
<dbReference type="EMBL" id="CP042912">
    <property type="protein sequence ID" value="QEG24005.1"/>
    <property type="molecule type" value="Genomic_DNA"/>
</dbReference>
<dbReference type="Proteomes" id="UP000322214">
    <property type="component" value="Chromosome"/>
</dbReference>
<reference evidence="2 3" key="1">
    <citation type="submission" date="2019-08" db="EMBL/GenBank/DDBJ databases">
        <title>Deep-cultivation of Planctomycetes and their phenomic and genomic characterization uncovers novel biology.</title>
        <authorList>
            <person name="Wiegand S."/>
            <person name="Jogler M."/>
            <person name="Boedeker C."/>
            <person name="Pinto D."/>
            <person name="Vollmers J."/>
            <person name="Rivas-Marin E."/>
            <person name="Kohn T."/>
            <person name="Peeters S.H."/>
            <person name="Heuer A."/>
            <person name="Rast P."/>
            <person name="Oberbeckmann S."/>
            <person name="Bunk B."/>
            <person name="Jeske O."/>
            <person name="Meyerdierks A."/>
            <person name="Storesund J.E."/>
            <person name="Kallscheuer N."/>
            <person name="Luecker S."/>
            <person name="Lage O.M."/>
            <person name="Pohl T."/>
            <person name="Merkel B.J."/>
            <person name="Hornburger P."/>
            <person name="Mueller R.-W."/>
            <person name="Bruemmer F."/>
            <person name="Labrenz M."/>
            <person name="Spormann A.M."/>
            <person name="Op den Camp H."/>
            <person name="Overmann J."/>
            <person name="Amann R."/>
            <person name="Jetten M.S.M."/>
            <person name="Mascher T."/>
            <person name="Medema M.H."/>
            <person name="Devos D.P."/>
            <person name="Kaster A.-K."/>
            <person name="Ovreas L."/>
            <person name="Rohde M."/>
            <person name="Galperin M.Y."/>
            <person name="Jogler C."/>
        </authorList>
    </citation>
    <scope>NUCLEOTIDE SEQUENCE [LARGE SCALE GENOMIC DNA]</scope>
    <source>
        <strain evidence="2 3">FC18</strain>
    </source>
</reference>
<dbReference type="STRING" id="980251.GCA_001642875_04189"/>
<evidence type="ECO:0000313" key="2">
    <source>
        <dbReference type="EMBL" id="QEG24005.1"/>
    </source>
</evidence>
<name>A0A5B9PFN3_9BACT</name>
<dbReference type="AlphaFoldDB" id="A0A5B9PFN3"/>
<sequence precursor="true">MKFVAKSLSCVVAMFVCSVTFAAEDIDIELKFKRGQQHRVQMQFEHEGKVIMQKDPEREEEEFRMLPMKTIAKLGYFQRFTGKGDDVQAIRFYDEAKGTYEILKGQTGASLYDDNRLVVVRVKSKSDKRIQMASVAETLTQHELELLRNPVDPLSVASLVNHQGAKVGDYWKPSDNGLANFCAVDRIIRNDVKVRLKEIKNKEAILHVTGKLRGGVDDVSTDMEIAAIVKIKLGSNQELARVKMNLREIRQPGQIAPGYDGKSSISLDLVPDDSCEHLTNEALVAHTKGRVIEQRLQWQSPGLKLKYDPRWRVIASEREAAILRFVSGGSLLAQCNIVQLPARPANKPLTLEEYKKEVARIIAADEVATIVDATEFKTDSLVRGLSVEVEGSEGGVPVSWIYYHLNDKDGRRLTFVFTLEREVINQFLPADRKLVGGLVFGARPVNRKLGTASDRKAESSTASRR</sequence>
<evidence type="ECO:0008006" key="4">
    <source>
        <dbReference type="Google" id="ProtNLM"/>
    </source>
</evidence>
<dbReference type="OrthoDB" id="280947at2"/>
<protein>
    <recommendedName>
        <fullName evidence="4">SLA1 homology domain-containing protein</fullName>
    </recommendedName>
</protein>
<keyword evidence="3" id="KW-1185">Reference proteome</keyword>
<feature type="signal peptide" evidence="1">
    <location>
        <begin position="1"/>
        <end position="22"/>
    </location>
</feature>
<proteinExistence type="predicted"/>
<feature type="chain" id="PRO_5022989397" description="SLA1 homology domain-containing protein" evidence="1">
    <location>
        <begin position="23"/>
        <end position="465"/>
    </location>
</feature>
<dbReference type="RefSeq" id="WP_075082439.1">
    <property type="nucleotide sequence ID" value="NZ_CP042912.1"/>
</dbReference>
<keyword evidence="1" id="KW-0732">Signal</keyword>
<evidence type="ECO:0000313" key="3">
    <source>
        <dbReference type="Proteomes" id="UP000322214"/>
    </source>
</evidence>